<dbReference type="PANTHER" id="PTHR46429">
    <property type="entry name" value="23S RRNA (GUANOSINE-2'-O-)-METHYLTRANSFERASE RLMB"/>
    <property type="match status" value="1"/>
</dbReference>
<dbReference type="CDD" id="cd18103">
    <property type="entry name" value="SpoU-like_RlmB"/>
    <property type="match status" value="1"/>
</dbReference>
<protein>
    <submittedName>
        <fullName evidence="5">RNA methyltransferase TrmH, group 3</fullName>
        <ecNumber evidence="5">2.1.1.-</ecNumber>
    </submittedName>
</protein>
<dbReference type="Pfam" id="PF00588">
    <property type="entry name" value="SpoU_methylase"/>
    <property type="match status" value="1"/>
</dbReference>
<comment type="caution">
    <text evidence="5">The sequence shown here is derived from an EMBL/GenBank/DDBJ whole genome shotgun (WGS) entry which is preliminary data.</text>
</comment>
<reference evidence="5 6" key="1">
    <citation type="submission" date="2015-02" db="EMBL/GenBank/DDBJ databases">
        <title>Single-cell genomics of uncultivated deep-branching MTB reveals a conserved set of magnetosome genes.</title>
        <authorList>
            <person name="Kolinko S."/>
            <person name="Richter M."/>
            <person name="Glockner F.O."/>
            <person name="Brachmann A."/>
            <person name="Schuler D."/>
        </authorList>
    </citation>
    <scope>NUCLEOTIDE SEQUENCE [LARGE SCALE GENOMIC DNA]</scope>
    <source>
        <strain evidence="5">TM-1</strain>
    </source>
</reference>
<dbReference type="EC" id="2.1.1.-" evidence="5"/>
<evidence type="ECO:0000313" key="5">
    <source>
        <dbReference type="EMBL" id="KJU82188.1"/>
    </source>
</evidence>
<dbReference type="Pfam" id="PF08032">
    <property type="entry name" value="SpoU_sub_bind"/>
    <property type="match status" value="1"/>
</dbReference>
<dbReference type="InterPro" id="IPR029064">
    <property type="entry name" value="Ribosomal_eL30-like_sf"/>
</dbReference>
<dbReference type="Gene3D" id="3.30.1330.30">
    <property type="match status" value="1"/>
</dbReference>
<feature type="domain" description="RNA 2-O ribose methyltransferase substrate binding" evidence="4">
    <location>
        <begin position="5"/>
        <end position="79"/>
    </location>
</feature>
<comment type="similarity">
    <text evidence="1">Belongs to the class IV-like SAM-binding methyltransferase superfamily. RNA methyltransferase TrmH family.</text>
</comment>
<dbReference type="Gene3D" id="3.40.1280.10">
    <property type="match status" value="1"/>
</dbReference>
<dbReference type="AlphaFoldDB" id="A0A0F3GNB4"/>
<dbReference type="PATRIC" id="fig|29290.4.peg.7417"/>
<dbReference type="SMART" id="SM00967">
    <property type="entry name" value="SpoU_sub_bind"/>
    <property type="match status" value="1"/>
</dbReference>
<dbReference type="GO" id="GO:0006396">
    <property type="term" value="P:RNA processing"/>
    <property type="evidence" value="ECO:0007669"/>
    <property type="project" value="InterPro"/>
</dbReference>
<evidence type="ECO:0000256" key="1">
    <source>
        <dbReference type="ARBA" id="ARBA00007228"/>
    </source>
</evidence>
<dbReference type="GO" id="GO:0005829">
    <property type="term" value="C:cytosol"/>
    <property type="evidence" value="ECO:0007669"/>
    <property type="project" value="TreeGrafter"/>
</dbReference>
<dbReference type="SUPFAM" id="SSF75217">
    <property type="entry name" value="alpha/beta knot"/>
    <property type="match status" value="1"/>
</dbReference>
<dbReference type="GO" id="GO:0008173">
    <property type="term" value="F:RNA methyltransferase activity"/>
    <property type="evidence" value="ECO:0007669"/>
    <property type="project" value="InterPro"/>
</dbReference>
<keyword evidence="6" id="KW-1185">Reference proteome</keyword>
<keyword evidence="2 5" id="KW-0489">Methyltransferase</keyword>
<evidence type="ECO:0000259" key="4">
    <source>
        <dbReference type="SMART" id="SM00967"/>
    </source>
</evidence>
<dbReference type="NCBIfam" id="TIGR00186">
    <property type="entry name" value="rRNA_methyl_3"/>
    <property type="match status" value="1"/>
</dbReference>
<dbReference type="Proteomes" id="UP000033423">
    <property type="component" value="Unassembled WGS sequence"/>
</dbReference>
<dbReference type="InterPro" id="IPR029028">
    <property type="entry name" value="Alpha/beta_knot_MTases"/>
</dbReference>
<name>A0A0F3GNB4_9BACT</name>
<sequence>MDGKWIYGINPVTEALRSRIKPRTVFISGTGKTDRIRDLVELAHLNGCQVKTVEKGFFGRFGAVLHQGVCAILQEQRQQFEDVGDILLRKSLDEEPVLFVILDGITDPGNVGAILRSCEAAGVSAVVFQSHRSAGITPTVVKTSSGASQYIPLCVVPNIKHAMRTLSDNDVLICGADSHAGTSIWDVDLSGPVAFVLGSEGEGLRRTVKEHCDHLVNIPLYGKIDSLNVSVAAGVLLFECKRQRHSRHKQS</sequence>
<accession>A0A0F3GNB4</accession>
<keyword evidence="3 5" id="KW-0808">Transferase</keyword>
<dbReference type="EMBL" id="LACI01002403">
    <property type="protein sequence ID" value="KJU82188.1"/>
    <property type="molecule type" value="Genomic_DNA"/>
</dbReference>
<gene>
    <name evidence="5" type="ORF">MBAV_005606</name>
</gene>
<dbReference type="GO" id="GO:0003723">
    <property type="term" value="F:RNA binding"/>
    <property type="evidence" value="ECO:0007669"/>
    <property type="project" value="InterPro"/>
</dbReference>
<dbReference type="InterPro" id="IPR029026">
    <property type="entry name" value="tRNA_m1G_MTases_N"/>
</dbReference>
<dbReference type="InterPro" id="IPR013123">
    <property type="entry name" value="SpoU_subst-bd"/>
</dbReference>
<dbReference type="SUPFAM" id="SSF55315">
    <property type="entry name" value="L30e-like"/>
    <property type="match status" value="1"/>
</dbReference>
<evidence type="ECO:0000256" key="2">
    <source>
        <dbReference type="ARBA" id="ARBA00022603"/>
    </source>
</evidence>
<dbReference type="FunFam" id="3.40.1280.10:FF:000008">
    <property type="entry name" value="Group 3 RNA methyltransferase TrmH"/>
    <property type="match status" value="1"/>
</dbReference>
<organism evidence="5 6">
    <name type="scientific">Candidatus Magnetobacterium bavaricum</name>
    <dbReference type="NCBI Taxonomy" id="29290"/>
    <lineage>
        <taxon>Bacteria</taxon>
        <taxon>Pseudomonadati</taxon>
        <taxon>Nitrospirota</taxon>
        <taxon>Thermodesulfovibrionia</taxon>
        <taxon>Thermodesulfovibrionales</taxon>
        <taxon>Candidatus Magnetobacteriaceae</taxon>
        <taxon>Candidatus Magnetobacterium</taxon>
    </lineage>
</organism>
<dbReference type="GO" id="GO:0032259">
    <property type="term" value="P:methylation"/>
    <property type="evidence" value="ECO:0007669"/>
    <property type="project" value="UniProtKB-KW"/>
</dbReference>
<dbReference type="InterPro" id="IPR001537">
    <property type="entry name" value="SpoU_MeTrfase"/>
</dbReference>
<dbReference type="PANTHER" id="PTHR46429:SF1">
    <property type="entry name" value="23S RRNA (GUANOSINE-2'-O-)-METHYLTRANSFERASE RLMB"/>
    <property type="match status" value="1"/>
</dbReference>
<evidence type="ECO:0000256" key="3">
    <source>
        <dbReference type="ARBA" id="ARBA00022679"/>
    </source>
</evidence>
<evidence type="ECO:0000313" key="6">
    <source>
        <dbReference type="Proteomes" id="UP000033423"/>
    </source>
</evidence>
<proteinExistence type="inferred from homology"/>
<dbReference type="InterPro" id="IPR004441">
    <property type="entry name" value="rRNA_MeTrfase_TrmH"/>
</dbReference>